<feature type="compositionally biased region" description="Polar residues" evidence="1">
    <location>
        <begin position="280"/>
        <end position="292"/>
    </location>
</feature>
<dbReference type="InterPro" id="IPR000719">
    <property type="entry name" value="Prot_kinase_dom"/>
</dbReference>
<feature type="region of interest" description="Disordered" evidence="1">
    <location>
        <begin position="812"/>
        <end position="846"/>
    </location>
</feature>
<feature type="compositionally biased region" description="Low complexity" evidence="1">
    <location>
        <begin position="751"/>
        <end position="762"/>
    </location>
</feature>
<dbReference type="EMBL" id="JAOPGA020001503">
    <property type="protein sequence ID" value="KAL0488981.1"/>
    <property type="molecule type" value="Genomic_DNA"/>
</dbReference>
<feature type="compositionally biased region" description="Polar residues" evidence="1">
    <location>
        <begin position="903"/>
        <end position="927"/>
    </location>
</feature>
<dbReference type="Proteomes" id="UP001431209">
    <property type="component" value="Unassembled WGS sequence"/>
</dbReference>
<feature type="compositionally biased region" description="Low complexity" evidence="1">
    <location>
        <begin position="777"/>
        <end position="794"/>
    </location>
</feature>
<feature type="compositionally biased region" description="Polar residues" evidence="1">
    <location>
        <begin position="734"/>
        <end position="743"/>
    </location>
</feature>
<comment type="caution">
    <text evidence="3">The sequence shown here is derived from an EMBL/GenBank/DDBJ whole genome shotgun (WGS) entry which is preliminary data.</text>
</comment>
<reference evidence="3 4" key="1">
    <citation type="submission" date="2024-03" db="EMBL/GenBank/DDBJ databases">
        <title>The Acrasis kona genome and developmental transcriptomes reveal deep origins of eukaryotic multicellular pathways.</title>
        <authorList>
            <person name="Sheikh S."/>
            <person name="Fu C.-J."/>
            <person name="Brown M.W."/>
            <person name="Baldauf S.L."/>
        </authorList>
    </citation>
    <scope>NUCLEOTIDE SEQUENCE [LARGE SCALE GENOMIC DNA]</scope>
    <source>
        <strain evidence="3 4">ATCC MYA-3509</strain>
    </source>
</reference>
<dbReference type="PANTHER" id="PTHR12984:SF6">
    <property type="entry name" value="SCY1-LIKE PROTEIN 2"/>
    <property type="match status" value="1"/>
</dbReference>
<dbReference type="Gene3D" id="1.10.510.10">
    <property type="entry name" value="Transferase(Phosphotransferase) domain 1"/>
    <property type="match status" value="1"/>
</dbReference>
<dbReference type="InterPro" id="IPR051177">
    <property type="entry name" value="CIK-Related_Protein"/>
</dbReference>
<proteinExistence type="predicted"/>
<keyword evidence="4" id="KW-1185">Reference proteome</keyword>
<name>A0AAW2ZGR5_9EUKA</name>
<feature type="compositionally biased region" description="Polar residues" evidence="1">
    <location>
        <begin position="864"/>
        <end position="884"/>
    </location>
</feature>
<accession>A0AAW2ZGR5</accession>
<dbReference type="InterPro" id="IPR011989">
    <property type="entry name" value="ARM-like"/>
</dbReference>
<feature type="region of interest" description="Disordered" evidence="1">
    <location>
        <begin position="734"/>
        <end position="763"/>
    </location>
</feature>
<dbReference type="PANTHER" id="PTHR12984">
    <property type="entry name" value="SCY1-RELATED S/T PROTEIN KINASE-LIKE"/>
    <property type="match status" value="1"/>
</dbReference>
<protein>
    <recommendedName>
        <fullName evidence="2">Protein kinase domain-containing protein</fullName>
    </recommendedName>
</protein>
<feature type="region of interest" description="Disordered" evidence="1">
    <location>
        <begin position="776"/>
        <end position="795"/>
    </location>
</feature>
<feature type="region of interest" description="Disordered" evidence="1">
    <location>
        <begin position="659"/>
        <end position="696"/>
    </location>
</feature>
<organism evidence="3 4">
    <name type="scientific">Acrasis kona</name>
    <dbReference type="NCBI Taxonomy" id="1008807"/>
    <lineage>
        <taxon>Eukaryota</taxon>
        <taxon>Discoba</taxon>
        <taxon>Heterolobosea</taxon>
        <taxon>Tetramitia</taxon>
        <taxon>Eutetramitia</taxon>
        <taxon>Acrasidae</taxon>
        <taxon>Acrasis</taxon>
    </lineage>
</organism>
<dbReference type="Gene3D" id="3.30.200.20">
    <property type="entry name" value="Phosphorylase Kinase, domain 1"/>
    <property type="match status" value="1"/>
</dbReference>
<dbReference type="SUPFAM" id="SSF56112">
    <property type="entry name" value="Protein kinase-like (PK-like)"/>
    <property type="match status" value="1"/>
</dbReference>
<evidence type="ECO:0000313" key="4">
    <source>
        <dbReference type="Proteomes" id="UP001431209"/>
    </source>
</evidence>
<evidence type="ECO:0000313" key="3">
    <source>
        <dbReference type="EMBL" id="KAL0488981.1"/>
    </source>
</evidence>
<dbReference type="InterPro" id="IPR016024">
    <property type="entry name" value="ARM-type_fold"/>
</dbReference>
<dbReference type="Pfam" id="PF00069">
    <property type="entry name" value="Pkinase"/>
    <property type="match status" value="1"/>
</dbReference>
<gene>
    <name evidence="3" type="ORF">AKO1_013452</name>
</gene>
<feature type="compositionally biased region" description="Polar residues" evidence="1">
    <location>
        <begin position="660"/>
        <end position="680"/>
    </location>
</feature>
<dbReference type="GO" id="GO:0005524">
    <property type="term" value="F:ATP binding"/>
    <property type="evidence" value="ECO:0007669"/>
    <property type="project" value="InterPro"/>
</dbReference>
<dbReference type="InterPro" id="IPR011009">
    <property type="entry name" value="Kinase-like_dom_sf"/>
</dbReference>
<dbReference type="GO" id="GO:0004672">
    <property type="term" value="F:protein kinase activity"/>
    <property type="evidence" value="ECO:0007669"/>
    <property type="project" value="InterPro"/>
</dbReference>
<dbReference type="Gene3D" id="1.25.10.10">
    <property type="entry name" value="Leucine-rich Repeat Variant"/>
    <property type="match status" value="1"/>
</dbReference>
<feature type="region of interest" description="Disordered" evidence="1">
    <location>
        <begin position="266"/>
        <end position="292"/>
    </location>
</feature>
<dbReference type="AlphaFoldDB" id="A0AAW2ZGR5"/>
<feature type="region of interest" description="Disordered" evidence="1">
    <location>
        <begin position="864"/>
        <end position="960"/>
    </location>
</feature>
<feature type="compositionally biased region" description="Polar residues" evidence="1">
    <location>
        <begin position="830"/>
        <end position="839"/>
    </location>
</feature>
<evidence type="ECO:0000256" key="1">
    <source>
        <dbReference type="SAM" id="MobiDB-lite"/>
    </source>
</evidence>
<evidence type="ECO:0000259" key="2">
    <source>
        <dbReference type="PROSITE" id="PS50011"/>
    </source>
</evidence>
<feature type="domain" description="Protein kinase" evidence="2">
    <location>
        <begin position="13"/>
        <end position="355"/>
    </location>
</feature>
<dbReference type="PROSITE" id="PS50011">
    <property type="entry name" value="PROTEIN_KINASE_DOM"/>
    <property type="match status" value="1"/>
</dbReference>
<dbReference type="SMART" id="SM00220">
    <property type="entry name" value="S_TKc"/>
    <property type="match status" value="1"/>
</dbReference>
<dbReference type="SUPFAM" id="SSF48371">
    <property type="entry name" value="ARM repeat"/>
    <property type="match status" value="1"/>
</dbReference>
<sequence>MGNQLYKDYSFDENPVASGGPSFLWKVYSGQNKNTREEVSIFICHIKDIEARFGKNNVPQVLNHFRREAAVLTKIRHPLVLNPIQPLIETRTELAMITEPVLGSVSNLLLKRYTHITNVTPAMEKYELHNLEMKFGMCQVMEALAFCHQNTHLVHGNVTPHQIFITPKGQWKLSGFHFSFHSDAALDRVGKGPLATTSAQASPSVIPPEYSEIVHFGNSISKSNFLPSLDYAAPEYVLNKAPSFCSDIFSFGLLYCQLLRANGRTHGRQSVPDDGDDDSSTAPVNTTNNPSMPLLNTYQNVEKYNSAIRRLQDMLGSDDTFNRLSAEVFNSLMGVCSLEPSDRPTAHFILSHCELLFGMEVKALRYLNNMEMREQVKKAQFLRSLYPMIKPTSSSPSENVGFPDRILFQRVLPPLLEECKDVKMTLYALPNVLAIGERMSNPQFGKLILPTLCKYVLMYTDQQAKVPAIVLQNFDLLWSKSTVTEQKNFLIPFLVRCLQSSQQDVQIEAMKRSEEWLNSDKLSISEFKTIVLPDLQSICKKTNNPVVRVNGVVCLGKILSRLDRPVIVSVIVPVLEHILKTDQPNVTCGLLMSCVGVFLKITKQLEMNTNTIDLISQRILPAILPIASQRCLDRDAFGKYIKAVKNMLDVVERERINDFETGTNEEASPSSQTTNTTLTESEMESEISPVSPMANEAVKKPIGNVDPLQRIVMEKNQDEEVMPMQRRVVNFNSSIPSSSTMDENVNEERPSPSSSSHQPQQSGAFDSLLGRFMIDDSSSSTFNQPSSSSSLFKSNKSEKSINIDDLMMGNSFANIDHDSTPKSTTSTPSFINPPQSQIESTHEPLHRDVKEDSFDRMLNRINTQNEEKSNQLFTSNYQNESNNVVPERERSQSSMETIESMKSLMSGQESNSASSAQDFDSIQNRYSDSVYRYGGDDDGDEDEDVKVKVNANKPSTSGDMFDSLLMRHIDSDED</sequence>